<accession>A0AA88KKN7</accession>
<reference evidence="2 3" key="1">
    <citation type="journal article" date="2018" name="BMC Genomics">
        <title>The genome of Naegleria lovaniensis, the basis for a comparative approach to unravel pathogenicity factors of the human pathogenic amoeba N. fowleri.</title>
        <authorList>
            <person name="Liechti N."/>
            <person name="Schurch N."/>
            <person name="Bruggmann R."/>
            <person name="Wittwer M."/>
        </authorList>
    </citation>
    <scope>NUCLEOTIDE SEQUENCE [LARGE SCALE GENOMIC DNA]</scope>
    <source>
        <strain evidence="2 3">ATCC 30569</strain>
    </source>
</reference>
<keyword evidence="3" id="KW-1185">Reference proteome</keyword>
<evidence type="ECO:0000256" key="1">
    <source>
        <dbReference type="SAM" id="MobiDB-lite"/>
    </source>
</evidence>
<evidence type="ECO:0000313" key="2">
    <source>
        <dbReference type="EMBL" id="KAG2385958.1"/>
    </source>
</evidence>
<feature type="region of interest" description="Disordered" evidence="1">
    <location>
        <begin position="265"/>
        <end position="322"/>
    </location>
</feature>
<protein>
    <submittedName>
        <fullName evidence="2">Uncharacterized protein</fullName>
    </submittedName>
</protein>
<dbReference type="AlphaFoldDB" id="A0AA88KKN7"/>
<dbReference type="Proteomes" id="UP000816034">
    <property type="component" value="Unassembled WGS sequence"/>
</dbReference>
<proteinExistence type="predicted"/>
<evidence type="ECO:0000313" key="3">
    <source>
        <dbReference type="Proteomes" id="UP000816034"/>
    </source>
</evidence>
<sequence>MSNHPTKKKVPVGQSSSDFTLSATSTTTTAQKKPGTWWFWYYKDALKTNSEIPSFSVEGRKSLLSYILGTRRILKHEDLKTSSSSADHSTDQFAASLVQSFKSSVVLSKQKNNIHLFITCPTLENFDQNTKNIPSGVNIWADVNGAVAEKFGMRPTIQDINLNDLLGEDEKKKSSYSKQTVVGIFFAMNGKIVKSPAFQPKLQTVTLDTMKSVYDFIEKCQGNISKITAPDSYAADLTENDLKTLHSAAWSDYQRELNQMNLDLGLGGSSTKKHKVSSTTTKKTATRTSKTSPSGAPNVSTKKKKVTSKSLQQAPPQRLSKL</sequence>
<dbReference type="GeneID" id="68095562"/>
<feature type="compositionally biased region" description="Low complexity" evidence="1">
    <location>
        <begin position="277"/>
        <end position="292"/>
    </location>
</feature>
<organism evidence="2 3">
    <name type="scientific">Naegleria lovaniensis</name>
    <name type="common">Amoeba</name>
    <dbReference type="NCBI Taxonomy" id="51637"/>
    <lineage>
        <taxon>Eukaryota</taxon>
        <taxon>Discoba</taxon>
        <taxon>Heterolobosea</taxon>
        <taxon>Tetramitia</taxon>
        <taxon>Eutetramitia</taxon>
        <taxon>Vahlkampfiidae</taxon>
        <taxon>Naegleria</taxon>
    </lineage>
</organism>
<gene>
    <name evidence="2" type="ORF">C9374_003107</name>
</gene>
<dbReference type="EMBL" id="PYSW02000017">
    <property type="protein sequence ID" value="KAG2385958.1"/>
    <property type="molecule type" value="Genomic_DNA"/>
</dbReference>
<name>A0AA88KKN7_NAELO</name>
<comment type="caution">
    <text evidence="2">The sequence shown here is derived from an EMBL/GenBank/DDBJ whole genome shotgun (WGS) entry which is preliminary data.</text>
</comment>
<dbReference type="RefSeq" id="XP_044549951.1">
    <property type="nucleotide sequence ID" value="XM_044692599.1"/>
</dbReference>